<name>A0A8J3H2S6_9RHOB</name>
<dbReference type="InterPro" id="IPR051313">
    <property type="entry name" value="Bact_iron-sidero_bind"/>
</dbReference>
<dbReference type="EMBL" id="BNCJ01000023">
    <property type="protein sequence ID" value="GHF69626.1"/>
    <property type="molecule type" value="Genomic_DNA"/>
</dbReference>
<dbReference type="PANTHER" id="PTHR30532:SF28">
    <property type="entry name" value="PETROBACTIN-BINDING PROTEIN YCLQ"/>
    <property type="match status" value="1"/>
</dbReference>
<keyword evidence="4" id="KW-0410">Iron transport</keyword>
<evidence type="ECO:0000256" key="6">
    <source>
        <dbReference type="SAM" id="SignalP"/>
    </source>
</evidence>
<dbReference type="Pfam" id="PF01497">
    <property type="entry name" value="Peripla_BP_2"/>
    <property type="match status" value="1"/>
</dbReference>
<sequence length="297" mass="30812">MRHWLSALCLAGLATAASAQTITVETARGEVTLPAQPQSVITLDMAVLDVIDSIGGTVAGIPAQTVSTYLSKYAETATPVGSPFEPDVEKIAALQPDLIIVAGRSAPKFDELSGIATVIDLTPDTTNVMPSIRRNAATLGAIYGKQEEAAAKVAALDEALAKVKAAASGRGTALTLLTTGARMSTHGDKGRFGLIYNEFGFPPAIEGVKPGNHGQPISFEFIRETNPDWIFVVDRDAAIGRDGQPAAQMLDNPMVAATTAAQKGQIVYLNPVDWYLIAAGITSVGNAAAQVAGALGE</sequence>
<feature type="signal peptide" evidence="6">
    <location>
        <begin position="1"/>
        <end position="19"/>
    </location>
</feature>
<dbReference type="AlphaFoldDB" id="A0A8J3H2S6"/>
<dbReference type="Gene3D" id="3.40.50.1980">
    <property type="entry name" value="Nitrogenase molybdenum iron protein domain"/>
    <property type="match status" value="2"/>
</dbReference>
<reference evidence="8" key="2">
    <citation type="submission" date="2020-09" db="EMBL/GenBank/DDBJ databases">
        <authorList>
            <person name="Sun Q."/>
            <person name="Kim S."/>
        </authorList>
    </citation>
    <scope>NUCLEOTIDE SEQUENCE</scope>
    <source>
        <strain evidence="8">KCTC 42650</strain>
    </source>
</reference>
<dbReference type="CDD" id="cd01140">
    <property type="entry name" value="FatB"/>
    <property type="match status" value="1"/>
</dbReference>
<dbReference type="Proteomes" id="UP000626220">
    <property type="component" value="Unassembled WGS sequence"/>
</dbReference>
<dbReference type="RefSeq" id="WP_189682476.1">
    <property type="nucleotide sequence ID" value="NZ_BNCJ01000023.1"/>
</dbReference>
<comment type="caution">
    <text evidence="8">The sequence shown here is derived from an EMBL/GenBank/DDBJ whole genome shotgun (WGS) entry which is preliminary data.</text>
</comment>
<evidence type="ECO:0000256" key="2">
    <source>
        <dbReference type="ARBA" id="ARBA00008814"/>
    </source>
</evidence>
<evidence type="ECO:0000256" key="3">
    <source>
        <dbReference type="ARBA" id="ARBA00022448"/>
    </source>
</evidence>
<evidence type="ECO:0000313" key="8">
    <source>
        <dbReference type="EMBL" id="GHF69626.1"/>
    </source>
</evidence>
<dbReference type="GO" id="GO:0030288">
    <property type="term" value="C:outer membrane-bounded periplasmic space"/>
    <property type="evidence" value="ECO:0007669"/>
    <property type="project" value="TreeGrafter"/>
</dbReference>
<dbReference type="GO" id="GO:1901678">
    <property type="term" value="P:iron coordination entity transport"/>
    <property type="evidence" value="ECO:0007669"/>
    <property type="project" value="UniProtKB-ARBA"/>
</dbReference>
<dbReference type="PROSITE" id="PS50983">
    <property type="entry name" value="FE_B12_PBP"/>
    <property type="match status" value="1"/>
</dbReference>
<keyword evidence="3" id="KW-0813">Transport</keyword>
<keyword evidence="4" id="KW-0406">Ion transport</keyword>
<keyword evidence="4" id="KW-0408">Iron</keyword>
<feature type="domain" description="Fe/B12 periplasmic-binding" evidence="7">
    <location>
        <begin position="39"/>
        <end position="297"/>
    </location>
</feature>
<gene>
    <name evidence="8" type="ORF">GCM10017056_45930</name>
</gene>
<evidence type="ECO:0000256" key="1">
    <source>
        <dbReference type="ARBA" id="ARBA00004196"/>
    </source>
</evidence>
<organism evidence="8 9">
    <name type="scientific">Seohaeicola zhoushanensis</name>
    <dbReference type="NCBI Taxonomy" id="1569283"/>
    <lineage>
        <taxon>Bacteria</taxon>
        <taxon>Pseudomonadati</taxon>
        <taxon>Pseudomonadota</taxon>
        <taxon>Alphaproteobacteria</taxon>
        <taxon>Rhodobacterales</taxon>
        <taxon>Roseobacteraceae</taxon>
        <taxon>Seohaeicola</taxon>
    </lineage>
</organism>
<evidence type="ECO:0000259" key="7">
    <source>
        <dbReference type="PROSITE" id="PS50983"/>
    </source>
</evidence>
<keyword evidence="5 6" id="KW-0732">Signal</keyword>
<dbReference type="InterPro" id="IPR033870">
    <property type="entry name" value="FatB"/>
</dbReference>
<proteinExistence type="inferred from homology"/>
<comment type="similarity">
    <text evidence="2">Belongs to the bacterial solute-binding protein 8 family.</text>
</comment>
<dbReference type="InterPro" id="IPR002491">
    <property type="entry name" value="ABC_transptr_periplasmic_BD"/>
</dbReference>
<accession>A0A8J3H2S6</accession>
<feature type="chain" id="PRO_5035318957" evidence="6">
    <location>
        <begin position="20"/>
        <end position="297"/>
    </location>
</feature>
<protein>
    <submittedName>
        <fullName evidence="8">Iron ABC transporter substrate-binding protein</fullName>
    </submittedName>
</protein>
<dbReference type="PANTHER" id="PTHR30532">
    <property type="entry name" value="IRON III DICITRATE-BINDING PERIPLASMIC PROTEIN"/>
    <property type="match status" value="1"/>
</dbReference>
<comment type="subcellular location">
    <subcellularLocation>
        <location evidence="1">Cell envelope</location>
    </subcellularLocation>
</comment>
<keyword evidence="9" id="KW-1185">Reference proteome</keyword>
<evidence type="ECO:0000313" key="9">
    <source>
        <dbReference type="Proteomes" id="UP000626220"/>
    </source>
</evidence>
<reference evidence="8" key="1">
    <citation type="journal article" date="2014" name="Int. J. Syst. Evol. Microbiol.">
        <title>Complete genome sequence of Corynebacterium casei LMG S-19264T (=DSM 44701T), isolated from a smear-ripened cheese.</title>
        <authorList>
            <consortium name="US DOE Joint Genome Institute (JGI-PGF)"/>
            <person name="Walter F."/>
            <person name="Albersmeier A."/>
            <person name="Kalinowski J."/>
            <person name="Ruckert C."/>
        </authorList>
    </citation>
    <scope>NUCLEOTIDE SEQUENCE</scope>
    <source>
        <strain evidence="8">KCTC 42650</strain>
    </source>
</reference>
<dbReference type="SUPFAM" id="SSF53807">
    <property type="entry name" value="Helical backbone' metal receptor"/>
    <property type="match status" value="1"/>
</dbReference>
<evidence type="ECO:0000256" key="4">
    <source>
        <dbReference type="ARBA" id="ARBA00022496"/>
    </source>
</evidence>
<evidence type="ECO:0000256" key="5">
    <source>
        <dbReference type="ARBA" id="ARBA00022729"/>
    </source>
</evidence>